<feature type="domain" description="TtsA-like Glycoside hydrolase family 108" evidence="1">
    <location>
        <begin position="11"/>
        <end position="95"/>
    </location>
</feature>
<dbReference type="OrthoDB" id="9815229at2"/>
<name>A0A1H9L149_9HYPH</name>
<dbReference type="Pfam" id="PF09374">
    <property type="entry name" value="PG_binding_3"/>
    <property type="match status" value="1"/>
</dbReference>
<dbReference type="EMBL" id="FOFG01000010">
    <property type="protein sequence ID" value="SER05120.1"/>
    <property type="molecule type" value="Genomic_DNA"/>
</dbReference>
<evidence type="ECO:0000259" key="1">
    <source>
        <dbReference type="Pfam" id="PF05838"/>
    </source>
</evidence>
<dbReference type="Pfam" id="PF05838">
    <property type="entry name" value="Glyco_hydro_108"/>
    <property type="match status" value="1"/>
</dbReference>
<sequence>MTAADFEPSLRVTLAYEGGVSDHRLDPGGLTKAGVTQGTYDAWRKLQKLATRSVTSIADAEIRAIYRDGYWSVIRGDDLPAGIDFAVFDFAVNSGPARAVKGLQKAVGTGADGVVGNLTLAAVQDAARKDEEAVIRAICEDRLAFMQSLGTWRTFGTGWKRRVVGSQAGFQPSDSGVLDYATMMARNDLSFGGPINPAPGKAWPEGPDYLVLRSDLMAAVGQLTAVANRFPAALA</sequence>
<dbReference type="InterPro" id="IPR023346">
    <property type="entry name" value="Lysozyme-like_dom_sf"/>
</dbReference>
<dbReference type="CDD" id="cd13926">
    <property type="entry name" value="N-acetylmuramidase_GH108"/>
    <property type="match status" value="1"/>
</dbReference>
<gene>
    <name evidence="3" type="ORF">SAMN05216548_110154</name>
</gene>
<protein>
    <submittedName>
        <fullName evidence="3">Predicted Peptidoglycan domain-containing protein</fullName>
    </submittedName>
</protein>
<dbReference type="RefSeq" id="WP_092497607.1">
    <property type="nucleotide sequence ID" value="NZ_FOFG01000010.1"/>
</dbReference>
<evidence type="ECO:0000313" key="3">
    <source>
        <dbReference type="EMBL" id="SER05120.1"/>
    </source>
</evidence>
<dbReference type="STRING" id="1855383.SAMN05216548_110154"/>
<proteinExistence type="predicted"/>
<accession>A0A1H9L149</accession>
<evidence type="ECO:0000259" key="2">
    <source>
        <dbReference type="Pfam" id="PF09374"/>
    </source>
</evidence>
<dbReference type="Gene3D" id="1.20.141.10">
    <property type="entry name" value="Chitosanase, subunit A, domain 1"/>
    <property type="match status" value="1"/>
</dbReference>
<reference evidence="3 4" key="1">
    <citation type="submission" date="2016-10" db="EMBL/GenBank/DDBJ databases">
        <authorList>
            <person name="de Groot N.N."/>
        </authorList>
    </citation>
    <scope>NUCLEOTIDE SEQUENCE [LARGE SCALE GENOMIC DNA]</scope>
    <source>
        <strain evidence="3 4">A52C2</strain>
    </source>
</reference>
<dbReference type="InterPro" id="IPR008565">
    <property type="entry name" value="TtsA-like_GH18_dom"/>
</dbReference>
<organism evidence="3 4">
    <name type="scientific">Faunimonas pinastri</name>
    <dbReference type="NCBI Taxonomy" id="1855383"/>
    <lineage>
        <taxon>Bacteria</taxon>
        <taxon>Pseudomonadati</taxon>
        <taxon>Pseudomonadota</taxon>
        <taxon>Alphaproteobacteria</taxon>
        <taxon>Hyphomicrobiales</taxon>
        <taxon>Afifellaceae</taxon>
        <taxon>Faunimonas</taxon>
    </lineage>
</organism>
<dbReference type="AlphaFoldDB" id="A0A1H9L149"/>
<dbReference type="Proteomes" id="UP000199647">
    <property type="component" value="Unassembled WGS sequence"/>
</dbReference>
<keyword evidence="4" id="KW-1185">Reference proteome</keyword>
<evidence type="ECO:0000313" key="4">
    <source>
        <dbReference type="Proteomes" id="UP000199647"/>
    </source>
</evidence>
<feature type="domain" description="Peptidoglycan binding" evidence="2">
    <location>
        <begin position="99"/>
        <end position="163"/>
    </location>
</feature>
<dbReference type="SUPFAM" id="SSF53955">
    <property type="entry name" value="Lysozyme-like"/>
    <property type="match status" value="1"/>
</dbReference>
<dbReference type="InterPro" id="IPR018537">
    <property type="entry name" value="Peptidoglycan-bd_3"/>
</dbReference>